<dbReference type="EMBL" id="FZOJ01000005">
    <property type="protein sequence ID" value="SNS15609.1"/>
    <property type="molecule type" value="Genomic_DNA"/>
</dbReference>
<evidence type="ECO:0000256" key="1">
    <source>
        <dbReference type="ARBA" id="ARBA00034117"/>
    </source>
</evidence>
<proteinExistence type="inferred from homology"/>
<dbReference type="RefSeq" id="WP_089282084.1">
    <property type="nucleotide sequence ID" value="NZ_FZOJ01000005.1"/>
</dbReference>
<accession>A0A239C6Q5</accession>
<dbReference type="Pfam" id="PF04740">
    <property type="entry name" value="LXG"/>
    <property type="match status" value="1"/>
</dbReference>
<dbReference type="Proteomes" id="UP000198304">
    <property type="component" value="Unassembled WGS sequence"/>
</dbReference>
<feature type="domain" description="LXG" evidence="3">
    <location>
        <begin position="4"/>
        <end position="71"/>
    </location>
</feature>
<evidence type="ECO:0000259" key="3">
    <source>
        <dbReference type="Pfam" id="PF04740"/>
    </source>
</evidence>
<evidence type="ECO:0000313" key="5">
    <source>
        <dbReference type="Proteomes" id="UP000198304"/>
    </source>
</evidence>
<protein>
    <submittedName>
        <fullName evidence="4">LXG domain of WXG superfamily protein</fullName>
    </submittedName>
</protein>
<dbReference type="InterPro" id="IPR006829">
    <property type="entry name" value="LXG_dom"/>
</dbReference>
<evidence type="ECO:0000313" key="4">
    <source>
        <dbReference type="EMBL" id="SNS15609.1"/>
    </source>
</evidence>
<comment type="similarity">
    <text evidence="1">In the N-terminal section; belongs to the LXG family.</text>
</comment>
<name>A0A239C6Q5_9FIRM</name>
<keyword evidence="5" id="KW-1185">Reference proteome</keyword>
<keyword evidence="2" id="KW-0175">Coiled coil</keyword>
<reference evidence="4 5" key="1">
    <citation type="submission" date="2017-06" db="EMBL/GenBank/DDBJ databases">
        <authorList>
            <person name="Kim H.J."/>
            <person name="Triplett B.A."/>
        </authorList>
    </citation>
    <scope>NUCLEOTIDE SEQUENCE [LARGE SCALE GENOMIC DNA]</scope>
    <source>
        <strain evidence="4 5">SCA</strain>
    </source>
</reference>
<evidence type="ECO:0000256" key="2">
    <source>
        <dbReference type="SAM" id="Coils"/>
    </source>
</evidence>
<dbReference type="AlphaFoldDB" id="A0A239C6Q5"/>
<feature type="coiled-coil region" evidence="2">
    <location>
        <begin position="5"/>
        <end position="32"/>
    </location>
</feature>
<gene>
    <name evidence="4" type="ORF">SAMN05446037_100527</name>
</gene>
<sequence length="73" mass="8249">MKADINNFKESYLELEEALKEESEALSELSDAFDGFVNMESFQGDTAETTREYIQDIQKPIIEGLKAVITSNL</sequence>
<organism evidence="4 5">
    <name type="scientific">Anaerovirgula multivorans</name>
    <dbReference type="NCBI Taxonomy" id="312168"/>
    <lineage>
        <taxon>Bacteria</taxon>
        <taxon>Bacillati</taxon>
        <taxon>Bacillota</taxon>
        <taxon>Clostridia</taxon>
        <taxon>Peptostreptococcales</taxon>
        <taxon>Natronincolaceae</taxon>
        <taxon>Anaerovirgula</taxon>
    </lineage>
</organism>